<protein>
    <submittedName>
        <fullName evidence="2">Uncharacterized protein</fullName>
    </submittedName>
</protein>
<name>D4D8L0_TRIVH</name>
<dbReference type="HOGENOM" id="CLU_2544247_0_0_1"/>
<reference evidence="3" key="1">
    <citation type="journal article" date="2011" name="Genome Biol.">
        <title>Comparative and functional genomics provide insights into the pathogenicity of dermatophytic fungi.</title>
        <authorList>
            <person name="Burmester A."/>
            <person name="Shelest E."/>
            <person name="Gloeckner G."/>
            <person name="Heddergott C."/>
            <person name="Schindler S."/>
            <person name="Staib P."/>
            <person name="Heidel A."/>
            <person name="Felder M."/>
            <person name="Petzold A."/>
            <person name="Szafranski K."/>
            <person name="Feuermann M."/>
            <person name="Pedruzzi I."/>
            <person name="Priebe S."/>
            <person name="Groth M."/>
            <person name="Winkler R."/>
            <person name="Li W."/>
            <person name="Kniemeyer O."/>
            <person name="Schroeckh V."/>
            <person name="Hertweck C."/>
            <person name="Hube B."/>
            <person name="White T.C."/>
            <person name="Platzer M."/>
            <person name="Guthke R."/>
            <person name="Heitman J."/>
            <person name="Woestemeyer J."/>
            <person name="Zipfel P.F."/>
            <person name="Monod M."/>
            <person name="Brakhage A.A."/>
        </authorList>
    </citation>
    <scope>NUCLEOTIDE SEQUENCE [LARGE SCALE GENOMIC DNA]</scope>
    <source>
        <strain evidence="3">HKI 0517</strain>
    </source>
</reference>
<dbReference type="RefSeq" id="XP_003022383.1">
    <property type="nucleotide sequence ID" value="XM_003022337.1"/>
</dbReference>
<proteinExistence type="predicted"/>
<comment type="caution">
    <text evidence="2">The sequence shown here is derived from an EMBL/GenBank/DDBJ whole genome shotgun (WGS) entry which is preliminary data.</text>
</comment>
<sequence>MLVTGKRKAKENNKAQREAENSIRRRKEGFGHGMAMAMAHGTWDISILSSTAGLGWAGEADSSLLHDRYFCFFTSSCSLLRPD</sequence>
<dbReference type="AlphaFoldDB" id="D4D8L0"/>
<feature type="compositionally biased region" description="Basic and acidic residues" evidence="1">
    <location>
        <begin position="10"/>
        <end position="23"/>
    </location>
</feature>
<dbReference type="Proteomes" id="UP000008383">
    <property type="component" value="Unassembled WGS sequence"/>
</dbReference>
<keyword evidence="3" id="KW-1185">Reference proteome</keyword>
<evidence type="ECO:0000256" key="1">
    <source>
        <dbReference type="SAM" id="MobiDB-lite"/>
    </source>
</evidence>
<evidence type="ECO:0000313" key="2">
    <source>
        <dbReference type="EMBL" id="EFE41765.1"/>
    </source>
</evidence>
<gene>
    <name evidence="2" type="ORF">TRV_03447</name>
</gene>
<dbReference type="GeneID" id="9580930"/>
<feature type="region of interest" description="Disordered" evidence="1">
    <location>
        <begin position="1"/>
        <end position="26"/>
    </location>
</feature>
<accession>D4D8L0</accession>
<dbReference type="KEGG" id="tve:TRV_03447"/>
<evidence type="ECO:0000313" key="3">
    <source>
        <dbReference type="Proteomes" id="UP000008383"/>
    </source>
</evidence>
<dbReference type="EMBL" id="ACYE01000180">
    <property type="protein sequence ID" value="EFE41765.1"/>
    <property type="molecule type" value="Genomic_DNA"/>
</dbReference>
<organism evidence="2 3">
    <name type="scientific">Trichophyton verrucosum (strain HKI 0517)</name>
    <dbReference type="NCBI Taxonomy" id="663202"/>
    <lineage>
        <taxon>Eukaryota</taxon>
        <taxon>Fungi</taxon>
        <taxon>Dikarya</taxon>
        <taxon>Ascomycota</taxon>
        <taxon>Pezizomycotina</taxon>
        <taxon>Eurotiomycetes</taxon>
        <taxon>Eurotiomycetidae</taxon>
        <taxon>Onygenales</taxon>
        <taxon>Arthrodermataceae</taxon>
        <taxon>Trichophyton</taxon>
    </lineage>
</organism>